<name>A0A1A9V2J0_GLOAU</name>
<keyword evidence="3" id="KW-1185">Reference proteome</keyword>
<dbReference type="AlphaFoldDB" id="A0A1A9V2J0"/>
<evidence type="ECO:0000313" key="2">
    <source>
        <dbReference type="EnsemblMetazoa" id="GAUT023703-PA"/>
    </source>
</evidence>
<proteinExistence type="predicted"/>
<reference evidence="2" key="1">
    <citation type="submission" date="2020-05" db="UniProtKB">
        <authorList>
            <consortium name="EnsemblMetazoa"/>
        </authorList>
    </citation>
    <scope>IDENTIFICATION</scope>
    <source>
        <strain evidence="2">TTRI</strain>
    </source>
</reference>
<organism evidence="2 3">
    <name type="scientific">Glossina austeni</name>
    <name type="common">Savannah tsetse fly</name>
    <dbReference type="NCBI Taxonomy" id="7395"/>
    <lineage>
        <taxon>Eukaryota</taxon>
        <taxon>Metazoa</taxon>
        <taxon>Ecdysozoa</taxon>
        <taxon>Arthropoda</taxon>
        <taxon>Hexapoda</taxon>
        <taxon>Insecta</taxon>
        <taxon>Pterygota</taxon>
        <taxon>Neoptera</taxon>
        <taxon>Endopterygota</taxon>
        <taxon>Diptera</taxon>
        <taxon>Brachycera</taxon>
        <taxon>Muscomorpha</taxon>
        <taxon>Hippoboscoidea</taxon>
        <taxon>Glossinidae</taxon>
        <taxon>Glossina</taxon>
    </lineage>
</organism>
<dbReference type="EnsemblMetazoa" id="GAUT023703-RA">
    <property type="protein sequence ID" value="GAUT023703-PA"/>
    <property type="gene ID" value="GAUT023703"/>
</dbReference>
<dbReference type="Proteomes" id="UP000078200">
    <property type="component" value="Unassembled WGS sequence"/>
</dbReference>
<dbReference type="VEuPathDB" id="VectorBase:GAUT023703"/>
<accession>A0A1A9V2J0</accession>
<evidence type="ECO:0000256" key="1">
    <source>
        <dbReference type="SAM" id="MobiDB-lite"/>
    </source>
</evidence>
<sequence length="102" mass="10961">MVTLAAENVTAFAVHQEVVHVTASTVHQEVVQFAKKVFRGYKLYPFPVTASLVSLPLTNSFSSSLYRDWIDDVGICVGSDGGGDIDVGGDDDEAVQCSSHEQ</sequence>
<evidence type="ECO:0000313" key="3">
    <source>
        <dbReference type="Proteomes" id="UP000078200"/>
    </source>
</evidence>
<protein>
    <submittedName>
        <fullName evidence="2">Uncharacterized protein</fullName>
    </submittedName>
</protein>
<feature type="region of interest" description="Disordered" evidence="1">
    <location>
        <begin position="82"/>
        <end position="102"/>
    </location>
</feature>